<dbReference type="InterPro" id="IPR027417">
    <property type="entry name" value="P-loop_NTPase"/>
</dbReference>
<dbReference type="InterPro" id="IPR045085">
    <property type="entry name" value="HLD_clamp_pol_III_gamma_tau"/>
</dbReference>
<gene>
    <name evidence="2" type="ORF">Acr_08g0010200</name>
</gene>
<dbReference type="SUPFAM" id="SSF52540">
    <property type="entry name" value="P-loop containing nucleoside triphosphate hydrolases"/>
    <property type="match status" value="1"/>
</dbReference>
<feature type="domain" description="DNA polymerase III subunit gamma/tau helical lid" evidence="1">
    <location>
        <begin position="168"/>
        <end position="207"/>
    </location>
</feature>
<dbReference type="Gene3D" id="1.10.8.60">
    <property type="match status" value="1"/>
</dbReference>
<organism evidence="2 3">
    <name type="scientific">Actinidia rufa</name>
    <dbReference type="NCBI Taxonomy" id="165716"/>
    <lineage>
        <taxon>Eukaryota</taxon>
        <taxon>Viridiplantae</taxon>
        <taxon>Streptophyta</taxon>
        <taxon>Embryophyta</taxon>
        <taxon>Tracheophyta</taxon>
        <taxon>Spermatophyta</taxon>
        <taxon>Magnoliopsida</taxon>
        <taxon>eudicotyledons</taxon>
        <taxon>Gunneridae</taxon>
        <taxon>Pentapetalae</taxon>
        <taxon>asterids</taxon>
        <taxon>Ericales</taxon>
        <taxon>Actinidiaceae</taxon>
        <taxon>Actinidia</taxon>
    </lineage>
</organism>
<comment type="caution">
    <text evidence="2">The sequence shown here is derived from an EMBL/GenBank/DDBJ whole genome shotgun (WGS) entry which is preliminary data.</text>
</comment>
<keyword evidence="3" id="KW-1185">Reference proteome</keyword>
<dbReference type="OrthoDB" id="1911163at2759"/>
<protein>
    <submittedName>
        <fullName evidence="2">AAA-type ATPase family protein</fullName>
    </submittedName>
</protein>
<dbReference type="PANTHER" id="PTHR11669:SF63">
    <property type="entry name" value="PROTEIN STICHEL"/>
    <property type="match status" value="1"/>
</dbReference>
<dbReference type="CDD" id="cd18137">
    <property type="entry name" value="HLD_clamp_pol_III_gamma_tau"/>
    <property type="match status" value="1"/>
</dbReference>
<name>A0A7J0F1S5_9ERIC</name>
<dbReference type="AlphaFoldDB" id="A0A7J0F1S5"/>
<proteinExistence type="predicted"/>
<evidence type="ECO:0000259" key="1">
    <source>
        <dbReference type="Pfam" id="PF22608"/>
    </source>
</evidence>
<dbReference type="Gene3D" id="3.40.50.300">
    <property type="entry name" value="P-loop containing nucleotide triphosphate hydrolases"/>
    <property type="match status" value="1"/>
</dbReference>
<dbReference type="Pfam" id="PF13177">
    <property type="entry name" value="DNA_pol3_delta2"/>
    <property type="match status" value="1"/>
</dbReference>
<dbReference type="PANTHER" id="PTHR11669">
    <property type="entry name" value="REPLICATION FACTOR C / DNA POLYMERASE III GAMMA-TAU SUBUNIT"/>
    <property type="match status" value="1"/>
</dbReference>
<sequence length="285" mass="32254">MVGNMISSLTVDGGILFSEHKVDHKAPEIQVFYSTQEHCGSIPYECDLKGKDCPRISLPRECADFISGKVRDLREVDSSSKKGIDRVRHILKNIPVRPSSAFSQYQIFIIDECHLLPSKMWMAFLKFLEQPPPRAVFIFMMTDLDNVLRTVLSRCQIYLFKKIKYSDIVARLRKISADENLDVESDALDLIALNADGSLRDAETMLDHRVIRKCRNSEKSQRVDGLGGVDPMVLMSQLATLIMDIIAGTYQVIDSSMAIHYLMGEVVVVECPFLLFDSMLSSLHF</sequence>
<dbReference type="GO" id="GO:0003689">
    <property type="term" value="F:DNA clamp loader activity"/>
    <property type="evidence" value="ECO:0007669"/>
    <property type="project" value="TreeGrafter"/>
</dbReference>
<evidence type="ECO:0000313" key="3">
    <source>
        <dbReference type="Proteomes" id="UP000585474"/>
    </source>
</evidence>
<dbReference type="Proteomes" id="UP000585474">
    <property type="component" value="Unassembled WGS sequence"/>
</dbReference>
<dbReference type="InterPro" id="IPR050238">
    <property type="entry name" value="DNA_Rep/Repair_Clamp_Loader"/>
</dbReference>
<reference evidence="2 3" key="1">
    <citation type="submission" date="2019-07" db="EMBL/GenBank/DDBJ databases">
        <title>De Novo Assembly of kiwifruit Actinidia rufa.</title>
        <authorList>
            <person name="Sugita-Konishi S."/>
            <person name="Sato K."/>
            <person name="Mori E."/>
            <person name="Abe Y."/>
            <person name="Kisaki G."/>
            <person name="Hamano K."/>
            <person name="Suezawa K."/>
            <person name="Otani M."/>
            <person name="Fukuda T."/>
            <person name="Manabe T."/>
            <person name="Gomi K."/>
            <person name="Tabuchi M."/>
            <person name="Akimitsu K."/>
            <person name="Kataoka I."/>
        </authorList>
    </citation>
    <scope>NUCLEOTIDE SEQUENCE [LARGE SCALE GENOMIC DNA]</scope>
    <source>
        <strain evidence="3">cv. Fuchu</strain>
    </source>
</reference>
<dbReference type="GO" id="GO:0005663">
    <property type="term" value="C:DNA replication factor C complex"/>
    <property type="evidence" value="ECO:0007669"/>
    <property type="project" value="TreeGrafter"/>
</dbReference>
<accession>A0A7J0F1S5</accession>
<dbReference type="GO" id="GO:0006281">
    <property type="term" value="P:DNA repair"/>
    <property type="evidence" value="ECO:0007669"/>
    <property type="project" value="TreeGrafter"/>
</dbReference>
<dbReference type="GO" id="GO:0006261">
    <property type="term" value="P:DNA-templated DNA replication"/>
    <property type="evidence" value="ECO:0007669"/>
    <property type="project" value="TreeGrafter"/>
</dbReference>
<evidence type="ECO:0000313" key="2">
    <source>
        <dbReference type="EMBL" id="GFY92624.1"/>
    </source>
</evidence>
<dbReference type="Pfam" id="PF22608">
    <property type="entry name" value="DNAX_ATPase_lid"/>
    <property type="match status" value="1"/>
</dbReference>
<dbReference type="EMBL" id="BJWL01000008">
    <property type="protein sequence ID" value="GFY92624.1"/>
    <property type="molecule type" value="Genomic_DNA"/>
</dbReference>